<name>A0A4V2SQI6_9RHOB</name>
<dbReference type="OrthoDB" id="7107769at2"/>
<dbReference type="AlphaFoldDB" id="A0A4V2SQI6"/>
<proteinExistence type="predicted"/>
<dbReference type="RefSeq" id="WP_132464905.1">
    <property type="nucleotide sequence ID" value="NZ_SLXP01000014.1"/>
</dbReference>
<evidence type="ECO:0000313" key="1">
    <source>
        <dbReference type="EMBL" id="TCP39076.1"/>
    </source>
</evidence>
<reference evidence="1 2" key="1">
    <citation type="submission" date="2019-03" db="EMBL/GenBank/DDBJ databases">
        <title>Genomic Encyclopedia of Type Strains, Phase IV (KMG-IV): sequencing the most valuable type-strain genomes for metagenomic binning, comparative biology and taxonomic classification.</title>
        <authorList>
            <person name="Goeker M."/>
        </authorList>
    </citation>
    <scope>NUCLEOTIDE SEQUENCE [LARGE SCALE GENOMIC DNA]</scope>
    <source>
        <strain evidence="1 2">DSM 18063</strain>
    </source>
</reference>
<evidence type="ECO:0000313" key="2">
    <source>
        <dbReference type="Proteomes" id="UP000294835"/>
    </source>
</evidence>
<dbReference type="Proteomes" id="UP000294835">
    <property type="component" value="Unassembled WGS sequence"/>
</dbReference>
<keyword evidence="2" id="KW-1185">Reference proteome</keyword>
<accession>A0A4V2SQI6</accession>
<organism evidence="1 2">
    <name type="scientific">Rhodovulum marinum</name>
    <dbReference type="NCBI Taxonomy" id="320662"/>
    <lineage>
        <taxon>Bacteria</taxon>
        <taxon>Pseudomonadati</taxon>
        <taxon>Pseudomonadota</taxon>
        <taxon>Alphaproteobacteria</taxon>
        <taxon>Rhodobacterales</taxon>
        <taxon>Paracoccaceae</taxon>
        <taxon>Rhodovulum</taxon>
    </lineage>
</organism>
<dbReference type="EMBL" id="SLXP01000014">
    <property type="protein sequence ID" value="TCP39076.1"/>
    <property type="molecule type" value="Genomic_DNA"/>
</dbReference>
<gene>
    <name evidence="1" type="ORF">EV662_1142</name>
</gene>
<comment type="caution">
    <text evidence="1">The sequence shown here is derived from an EMBL/GenBank/DDBJ whole genome shotgun (WGS) entry which is preliminary data.</text>
</comment>
<protein>
    <submittedName>
        <fullName evidence="1">Uncharacterized protein</fullName>
    </submittedName>
</protein>
<sequence>MSTTSPIDLSDLYATLRRRLAVHVSEGCDEITLRLPQAFDGELAFYRLVNWAYALVNEAARIPLPYLANLPPLRANDIYKREIGFLRTYLSHNLGNSKRDLQTAAGAARWFGQACGKGSPREPEHYAAACHFLADRLRTTLEGAIDACDLLDDPIDGPALVSNLHLQVSQTWEAHRFDPIVQDCAEKIGNPGIDLLKFRSRRLDIWRAVVKNAEAAAVETAVKRQIEADLLSEIDTRLPIGAREAKEHLCVSGKDAVVAALLLLRDARSKGNLSVPDILVHVNKSNQGSSDRSES</sequence>